<dbReference type="InterPro" id="IPR002213">
    <property type="entry name" value="UDP_glucos_trans"/>
</dbReference>
<organism evidence="6 7">
    <name type="scientific">Gossypium tomentosum</name>
    <name type="common">Hawaiian cotton</name>
    <name type="synonym">Gossypium sandvicense</name>
    <dbReference type="NCBI Taxonomy" id="34277"/>
    <lineage>
        <taxon>Eukaryota</taxon>
        <taxon>Viridiplantae</taxon>
        <taxon>Streptophyta</taxon>
        <taxon>Embryophyta</taxon>
        <taxon>Tracheophyta</taxon>
        <taxon>Spermatophyta</taxon>
        <taxon>Magnoliopsida</taxon>
        <taxon>eudicotyledons</taxon>
        <taxon>Gunneridae</taxon>
        <taxon>Pentapetalae</taxon>
        <taxon>rosids</taxon>
        <taxon>malvids</taxon>
        <taxon>Malvales</taxon>
        <taxon>Malvaceae</taxon>
        <taxon>Malvoideae</taxon>
        <taxon>Gossypium</taxon>
    </lineage>
</organism>
<reference evidence="6 7" key="1">
    <citation type="submission" date="2019-07" db="EMBL/GenBank/DDBJ databases">
        <title>WGS assembly of Gossypium tomentosum.</title>
        <authorList>
            <person name="Chen Z.J."/>
            <person name="Sreedasyam A."/>
            <person name="Ando A."/>
            <person name="Song Q."/>
            <person name="De L."/>
            <person name="Hulse-Kemp A."/>
            <person name="Ding M."/>
            <person name="Ye W."/>
            <person name="Kirkbride R."/>
            <person name="Jenkins J."/>
            <person name="Plott C."/>
            <person name="Lovell J."/>
            <person name="Lin Y.-M."/>
            <person name="Vaughn R."/>
            <person name="Liu B."/>
            <person name="Li W."/>
            <person name="Simpson S."/>
            <person name="Scheffler B."/>
            <person name="Saski C."/>
            <person name="Grover C."/>
            <person name="Hu G."/>
            <person name="Conover J."/>
            <person name="Carlson J."/>
            <person name="Shu S."/>
            <person name="Boston L."/>
            <person name="Williams M."/>
            <person name="Peterson D."/>
            <person name="Mcgee K."/>
            <person name="Jones D."/>
            <person name="Wendel J."/>
            <person name="Stelly D."/>
            <person name="Grimwood J."/>
            <person name="Schmutz J."/>
        </authorList>
    </citation>
    <scope>NUCLEOTIDE SEQUENCE [LARGE SCALE GENOMIC DNA]</scope>
    <source>
        <strain evidence="6">7179.01</strain>
    </source>
</reference>
<accession>A0A5D2N2K8</accession>
<dbReference type="PROSITE" id="PS00375">
    <property type="entry name" value="UDPGT"/>
    <property type="match status" value="1"/>
</dbReference>
<dbReference type="EMBL" id="CM017621">
    <property type="protein sequence ID" value="TYH98140.1"/>
    <property type="molecule type" value="Genomic_DNA"/>
</dbReference>
<protein>
    <recommendedName>
        <fullName evidence="5">Glycosyltransferase</fullName>
        <ecNumber evidence="5">2.4.1.-</ecNumber>
    </recommendedName>
</protein>
<dbReference type="Proteomes" id="UP000322667">
    <property type="component" value="Chromosome A12"/>
</dbReference>
<keyword evidence="7" id="KW-1185">Reference proteome</keyword>
<sequence length="502" mass="55252">MNLQGVIAHLKNKNPISTKCFLDDLYIHCVILQFSLSLMEEAIVMYPAPMLTHLAPMVEFAKLLLTHHPSLSIHILIATLPSQPSSTVPSPVPPSITFHYLPTVDLLLTSTGLDPLLFDVIRLSNPDVRRTLLTVSNNYTLNAIIVDFFCTSAAFEVASDLNLPAYSFLPSALGAVACLLHLPTLSNKFTQSFQHLNVFLDIPGAPPIPSADMPPTTFKGNKLYDIFLDIATNLRRSTGIIVDTFEYLEPKSFKEINDGLCLPDYPTPPLYCIGPLIVNTTVDGDGVPQCIKWLNSQPSKSVVFLCFGSLGSFSVQQLKEIAVGLERSGQRFLWIVRNPPLENQSSNIDTKIDPDLKSLLPPAFLERTKEKGLVVKSWAPQLAVLNHDSVGGFVTHCGWNSVLESVCAGVPMLAWPLYAEQRFNRVLMVEEMKIALPMVESETGFVSSTEVEKRVKELMGSKEGDSVRERTLAMKQAAKVATSEGGSTCIALAKLVESWKKK</sequence>
<gene>
    <name evidence="6" type="ORF">ES332_A12G288800v1</name>
</gene>
<evidence type="ECO:0000256" key="1">
    <source>
        <dbReference type="ARBA" id="ARBA00009995"/>
    </source>
</evidence>
<dbReference type="InterPro" id="IPR050481">
    <property type="entry name" value="UDP-glycosyltransf_plant"/>
</dbReference>
<keyword evidence="3 4" id="KW-0808">Transferase</keyword>
<comment type="similarity">
    <text evidence="1 4">Belongs to the UDP-glycosyltransferase family.</text>
</comment>
<proteinExistence type="inferred from homology"/>
<evidence type="ECO:0000256" key="3">
    <source>
        <dbReference type="ARBA" id="ARBA00022679"/>
    </source>
</evidence>
<dbReference type="SUPFAM" id="SSF53756">
    <property type="entry name" value="UDP-Glycosyltransferase/glycogen phosphorylase"/>
    <property type="match status" value="1"/>
</dbReference>
<dbReference type="InterPro" id="IPR035595">
    <property type="entry name" value="UDP_glycos_trans_CS"/>
</dbReference>
<evidence type="ECO:0000256" key="4">
    <source>
        <dbReference type="RuleBase" id="RU003718"/>
    </source>
</evidence>
<evidence type="ECO:0000256" key="5">
    <source>
        <dbReference type="RuleBase" id="RU362057"/>
    </source>
</evidence>
<dbReference type="EC" id="2.4.1.-" evidence="5"/>
<dbReference type="PANTHER" id="PTHR48048:SF30">
    <property type="entry name" value="GLYCOSYLTRANSFERASE"/>
    <property type="match status" value="1"/>
</dbReference>
<dbReference type="CDD" id="cd03784">
    <property type="entry name" value="GT1_Gtf-like"/>
    <property type="match status" value="1"/>
</dbReference>
<evidence type="ECO:0000313" key="6">
    <source>
        <dbReference type="EMBL" id="TYH98140.1"/>
    </source>
</evidence>
<name>A0A5D2N2K8_GOSTO</name>
<dbReference type="Pfam" id="PF00201">
    <property type="entry name" value="UDPGT"/>
    <property type="match status" value="1"/>
</dbReference>
<keyword evidence="2 4" id="KW-0328">Glycosyltransferase</keyword>
<dbReference type="Gene3D" id="3.40.50.2000">
    <property type="entry name" value="Glycogen Phosphorylase B"/>
    <property type="match status" value="2"/>
</dbReference>
<dbReference type="GO" id="GO:0035251">
    <property type="term" value="F:UDP-glucosyltransferase activity"/>
    <property type="evidence" value="ECO:0007669"/>
    <property type="project" value="InterPro"/>
</dbReference>
<evidence type="ECO:0000256" key="2">
    <source>
        <dbReference type="ARBA" id="ARBA00022676"/>
    </source>
</evidence>
<dbReference type="AlphaFoldDB" id="A0A5D2N2K8"/>
<dbReference type="FunFam" id="3.40.50.2000:FF:000020">
    <property type="entry name" value="Glycosyltransferase"/>
    <property type="match status" value="1"/>
</dbReference>
<dbReference type="PANTHER" id="PTHR48048">
    <property type="entry name" value="GLYCOSYLTRANSFERASE"/>
    <property type="match status" value="1"/>
</dbReference>
<evidence type="ECO:0000313" key="7">
    <source>
        <dbReference type="Proteomes" id="UP000322667"/>
    </source>
</evidence>